<evidence type="ECO:0000313" key="1">
    <source>
        <dbReference type="EMBL" id="KAH6929202.1"/>
    </source>
</evidence>
<dbReference type="EMBL" id="CM023486">
    <property type="protein sequence ID" value="KAH6929202.1"/>
    <property type="molecule type" value="Genomic_DNA"/>
</dbReference>
<name>A0ACB7S545_HYAAI</name>
<reference evidence="1" key="1">
    <citation type="submission" date="2020-05" db="EMBL/GenBank/DDBJ databases">
        <title>Large-scale comparative analyses of tick genomes elucidate their genetic diversity and vector capacities.</title>
        <authorList>
            <person name="Jia N."/>
            <person name="Wang J."/>
            <person name="Shi W."/>
            <person name="Du L."/>
            <person name="Sun Y."/>
            <person name="Zhan W."/>
            <person name="Jiang J."/>
            <person name="Wang Q."/>
            <person name="Zhang B."/>
            <person name="Ji P."/>
            <person name="Sakyi L.B."/>
            <person name="Cui X."/>
            <person name="Yuan T."/>
            <person name="Jiang B."/>
            <person name="Yang W."/>
            <person name="Lam T.T.-Y."/>
            <person name="Chang Q."/>
            <person name="Ding S."/>
            <person name="Wang X."/>
            <person name="Zhu J."/>
            <person name="Ruan X."/>
            <person name="Zhao L."/>
            <person name="Wei J."/>
            <person name="Que T."/>
            <person name="Du C."/>
            <person name="Cheng J."/>
            <person name="Dai P."/>
            <person name="Han X."/>
            <person name="Huang E."/>
            <person name="Gao Y."/>
            <person name="Liu J."/>
            <person name="Shao H."/>
            <person name="Ye R."/>
            <person name="Li L."/>
            <person name="Wei W."/>
            <person name="Wang X."/>
            <person name="Wang C."/>
            <person name="Yang T."/>
            <person name="Huo Q."/>
            <person name="Li W."/>
            <person name="Guo W."/>
            <person name="Chen H."/>
            <person name="Zhou L."/>
            <person name="Ni X."/>
            <person name="Tian J."/>
            <person name="Zhou Y."/>
            <person name="Sheng Y."/>
            <person name="Liu T."/>
            <person name="Pan Y."/>
            <person name="Xia L."/>
            <person name="Li J."/>
            <person name="Zhao F."/>
            <person name="Cao W."/>
        </authorList>
    </citation>
    <scope>NUCLEOTIDE SEQUENCE</scope>
    <source>
        <strain evidence="1">Hyas-2018</strain>
    </source>
</reference>
<evidence type="ECO:0000313" key="2">
    <source>
        <dbReference type="Proteomes" id="UP000821845"/>
    </source>
</evidence>
<proteinExistence type="predicted"/>
<keyword evidence="2" id="KW-1185">Reference proteome</keyword>
<protein>
    <submittedName>
        <fullName evidence="1">Uncharacterized protein</fullName>
    </submittedName>
</protein>
<comment type="caution">
    <text evidence="1">The sequence shown here is derived from an EMBL/GenBank/DDBJ whole genome shotgun (WGS) entry which is preliminary data.</text>
</comment>
<accession>A0ACB7S545</accession>
<organism evidence="1 2">
    <name type="scientific">Hyalomma asiaticum</name>
    <name type="common">Tick</name>
    <dbReference type="NCBI Taxonomy" id="266040"/>
    <lineage>
        <taxon>Eukaryota</taxon>
        <taxon>Metazoa</taxon>
        <taxon>Ecdysozoa</taxon>
        <taxon>Arthropoda</taxon>
        <taxon>Chelicerata</taxon>
        <taxon>Arachnida</taxon>
        <taxon>Acari</taxon>
        <taxon>Parasitiformes</taxon>
        <taxon>Ixodida</taxon>
        <taxon>Ixodoidea</taxon>
        <taxon>Ixodidae</taxon>
        <taxon>Hyalomminae</taxon>
        <taxon>Hyalomma</taxon>
    </lineage>
</organism>
<dbReference type="Proteomes" id="UP000821845">
    <property type="component" value="Chromosome 6"/>
</dbReference>
<gene>
    <name evidence="1" type="ORF">HPB50_024158</name>
</gene>
<sequence>MFAKTITRTVLIGDSQIKYMHTEFNPNSAGTPAFICQPGARIEDLHNLLIILHVGTNDLASTKGSVVFTRYRSLLHAVFKKCPSVRRIFGTLILPRSTNRCRGNNNRAQGQHGGLFLEPTASPVVQAFLPARGALADDRLHTSFEGTALLASYIKDISFGEKRNTRSEWSDPTVAEAAATETTEIPLTSQEEFPWLPPPPPHPAPSLPPGPSALLLSTHSPLLRPHHLLRLLGARNKRARPQLLLWERE</sequence>